<evidence type="ECO:0000313" key="1">
    <source>
        <dbReference type="EMBL" id="KAF8725835.1"/>
    </source>
</evidence>
<protein>
    <submittedName>
        <fullName evidence="1">Uncharacterized protein</fullName>
    </submittedName>
</protein>
<dbReference type="EMBL" id="JACEFO010001653">
    <property type="protein sequence ID" value="KAF8725835.1"/>
    <property type="molecule type" value="Genomic_DNA"/>
</dbReference>
<gene>
    <name evidence="1" type="ORF">HU200_020396</name>
</gene>
<proteinExistence type="predicted"/>
<comment type="caution">
    <text evidence="1">The sequence shown here is derived from an EMBL/GenBank/DDBJ whole genome shotgun (WGS) entry which is preliminary data.</text>
</comment>
<dbReference type="AlphaFoldDB" id="A0A835F1R3"/>
<name>A0A835F1R3_9POAL</name>
<accession>A0A835F1R3</accession>
<reference evidence="1" key="1">
    <citation type="submission" date="2020-07" db="EMBL/GenBank/DDBJ databases">
        <title>Genome sequence and genetic diversity analysis of an under-domesticated orphan crop, white fonio (Digitaria exilis).</title>
        <authorList>
            <person name="Bennetzen J.L."/>
            <person name="Chen S."/>
            <person name="Ma X."/>
            <person name="Wang X."/>
            <person name="Yssel A.E.J."/>
            <person name="Chaluvadi S.R."/>
            <person name="Johnson M."/>
            <person name="Gangashetty P."/>
            <person name="Hamidou F."/>
            <person name="Sanogo M.D."/>
            <person name="Zwaenepoel A."/>
            <person name="Wallace J."/>
            <person name="Van De Peer Y."/>
            <person name="Van Deynze A."/>
        </authorList>
    </citation>
    <scope>NUCLEOTIDE SEQUENCE</scope>
    <source>
        <tissue evidence="1">Leaves</tissue>
    </source>
</reference>
<dbReference type="Proteomes" id="UP000636709">
    <property type="component" value="Unassembled WGS sequence"/>
</dbReference>
<sequence length="103" mass="10917">MWRGANNGVRVVVDGEVHVERVEKIEAVAVDGVPSPTTATAAARVVLPPPVPGEAGWVITPANSGDGKAVRDINEIAEDFIRRSKKKFQGLGATTNYGQKVII</sequence>
<evidence type="ECO:0000313" key="2">
    <source>
        <dbReference type="Proteomes" id="UP000636709"/>
    </source>
</evidence>
<keyword evidence="2" id="KW-1185">Reference proteome</keyword>
<organism evidence="1 2">
    <name type="scientific">Digitaria exilis</name>
    <dbReference type="NCBI Taxonomy" id="1010633"/>
    <lineage>
        <taxon>Eukaryota</taxon>
        <taxon>Viridiplantae</taxon>
        <taxon>Streptophyta</taxon>
        <taxon>Embryophyta</taxon>
        <taxon>Tracheophyta</taxon>
        <taxon>Spermatophyta</taxon>
        <taxon>Magnoliopsida</taxon>
        <taxon>Liliopsida</taxon>
        <taxon>Poales</taxon>
        <taxon>Poaceae</taxon>
        <taxon>PACMAD clade</taxon>
        <taxon>Panicoideae</taxon>
        <taxon>Panicodae</taxon>
        <taxon>Paniceae</taxon>
        <taxon>Anthephorinae</taxon>
        <taxon>Digitaria</taxon>
    </lineage>
</organism>